<comment type="caution">
    <text evidence="1">The sequence shown here is derived from an EMBL/GenBank/DDBJ whole genome shotgun (WGS) entry which is preliminary data.</text>
</comment>
<proteinExistence type="predicted"/>
<evidence type="ECO:0000313" key="1">
    <source>
        <dbReference type="EMBL" id="KAG8548737.1"/>
    </source>
</evidence>
<gene>
    <name evidence="1" type="ORF">GDO81_024396</name>
</gene>
<protein>
    <submittedName>
        <fullName evidence="1">Uncharacterized protein</fullName>
    </submittedName>
</protein>
<sequence>MLFYHCCKLCTTPPLKVMKPLSGAHQRKYHTSCRHINKKSQRRRQRAEERTTWYRQVRGFSGSEFSSFIQCVPWPQPKVPWPQPKVPWPQPDHICTPLQES</sequence>
<name>A0AAV6ZHY0_ENGPU</name>
<dbReference type="EMBL" id="WNYA01000338">
    <property type="protein sequence ID" value="KAG8548737.1"/>
    <property type="molecule type" value="Genomic_DNA"/>
</dbReference>
<dbReference type="AlphaFoldDB" id="A0AAV6ZHY0"/>
<reference evidence="1" key="1">
    <citation type="thesis" date="2020" institute="ProQuest LLC" country="789 East Eisenhower Parkway, Ann Arbor, MI, USA">
        <title>Comparative Genomics and Chromosome Evolution.</title>
        <authorList>
            <person name="Mudd A.B."/>
        </authorList>
    </citation>
    <scope>NUCLEOTIDE SEQUENCE</scope>
    <source>
        <strain evidence="1">237g6f4</strain>
        <tissue evidence="1">Blood</tissue>
    </source>
</reference>
<dbReference type="Proteomes" id="UP000824782">
    <property type="component" value="Unassembled WGS sequence"/>
</dbReference>
<keyword evidence="2" id="KW-1185">Reference proteome</keyword>
<evidence type="ECO:0000313" key="2">
    <source>
        <dbReference type="Proteomes" id="UP000824782"/>
    </source>
</evidence>
<organism evidence="1 2">
    <name type="scientific">Engystomops pustulosus</name>
    <name type="common">Tungara frog</name>
    <name type="synonym">Physalaemus pustulosus</name>
    <dbReference type="NCBI Taxonomy" id="76066"/>
    <lineage>
        <taxon>Eukaryota</taxon>
        <taxon>Metazoa</taxon>
        <taxon>Chordata</taxon>
        <taxon>Craniata</taxon>
        <taxon>Vertebrata</taxon>
        <taxon>Euteleostomi</taxon>
        <taxon>Amphibia</taxon>
        <taxon>Batrachia</taxon>
        <taxon>Anura</taxon>
        <taxon>Neobatrachia</taxon>
        <taxon>Hyloidea</taxon>
        <taxon>Leptodactylidae</taxon>
        <taxon>Leiuperinae</taxon>
        <taxon>Engystomops</taxon>
    </lineage>
</organism>
<accession>A0AAV6ZHY0</accession>